<comment type="caution">
    <text evidence="2">The sequence shown here is derived from an EMBL/GenBank/DDBJ whole genome shotgun (WGS) entry which is preliminary data.</text>
</comment>
<feature type="chain" id="PRO_5006422780" evidence="1">
    <location>
        <begin position="22"/>
        <end position="120"/>
    </location>
</feature>
<sequence>MPLFLRLLISCLGFLSLNARAANFSVPFPAPLPAHHRLLASAEDFTALREQVKTDPVSARFFAELSQQADAMLAQPPVTYKKEGIRLLAVCNEALKRISTLAMMARLTGDARYSEQWPQT</sequence>
<gene>
    <name evidence="2" type="ORF">ABR82_06360</name>
</gene>
<feature type="signal peptide" evidence="1">
    <location>
        <begin position="1"/>
        <end position="21"/>
    </location>
</feature>
<proteinExistence type="predicted"/>
<dbReference type="InterPro" id="IPR008929">
    <property type="entry name" value="Chondroitin_lyas"/>
</dbReference>
<evidence type="ECO:0000313" key="2">
    <source>
        <dbReference type="EMBL" id="KRO61768.1"/>
    </source>
</evidence>
<protein>
    <submittedName>
        <fullName evidence="2">Uncharacterized protein</fullName>
    </submittedName>
</protein>
<accession>A0A0R2RGS0</accession>
<dbReference type="EMBL" id="LIBO01000213">
    <property type="protein sequence ID" value="KRO61768.1"/>
    <property type="molecule type" value="Genomic_DNA"/>
</dbReference>
<evidence type="ECO:0000313" key="3">
    <source>
        <dbReference type="Proteomes" id="UP000051269"/>
    </source>
</evidence>
<dbReference type="Proteomes" id="UP000051269">
    <property type="component" value="Unassembled WGS sequence"/>
</dbReference>
<reference evidence="2 3" key="1">
    <citation type="submission" date="2015-10" db="EMBL/GenBank/DDBJ databases">
        <title>Metagenome-Assembled Genomes uncover a global brackish microbiome.</title>
        <authorList>
            <person name="Hugerth L.W."/>
            <person name="Larsson J."/>
            <person name="Alneberg J."/>
            <person name="Lindh M.V."/>
            <person name="Legrand C."/>
            <person name="Pinhassi J."/>
            <person name="Andersson A.F."/>
        </authorList>
    </citation>
    <scope>NUCLEOTIDE SEQUENCE [LARGE SCALE GENOMIC DNA]</scope>
    <source>
        <strain evidence="2">BACL18 MAG-120507-bin52</strain>
    </source>
</reference>
<name>A0A0R2RGS0_9BACT</name>
<keyword evidence="1" id="KW-0732">Signal</keyword>
<dbReference type="Gene3D" id="1.50.10.100">
    <property type="entry name" value="Chondroitin AC/alginate lyase"/>
    <property type="match status" value="1"/>
</dbReference>
<organism evidence="2 3">
    <name type="scientific">Verrucomicrobia subdivision 6 bacterium BACL9 MAG-120507-bin52</name>
    <dbReference type="NCBI Taxonomy" id="1655590"/>
    <lineage>
        <taxon>Bacteria</taxon>
        <taxon>Pseudomonadati</taxon>
        <taxon>Verrucomicrobiota</taxon>
        <taxon>Verrucomicrobiia</taxon>
        <taxon>Verrucomicrobiales</taxon>
        <taxon>Verrucomicrobia subdivision 6</taxon>
    </lineage>
</organism>
<evidence type="ECO:0000256" key="1">
    <source>
        <dbReference type="SAM" id="SignalP"/>
    </source>
</evidence>
<dbReference type="AlphaFoldDB" id="A0A0R2RGS0"/>